<dbReference type="RefSeq" id="WP_376887203.1">
    <property type="nucleotide sequence ID" value="NZ_JBHUHR010000039.1"/>
</dbReference>
<evidence type="ECO:0000313" key="14">
    <source>
        <dbReference type="Proteomes" id="UP001597361"/>
    </source>
</evidence>
<dbReference type="PANTHER" id="PTHR42878">
    <property type="entry name" value="TWO-COMPONENT HISTIDINE KINASE"/>
    <property type="match status" value="1"/>
</dbReference>
<dbReference type="InterPro" id="IPR005467">
    <property type="entry name" value="His_kinase_dom"/>
</dbReference>
<keyword evidence="10" id="KW-0175">Coiled coil</keyword>
<dbReference type="InterPro" id="IPR050351">
    <property type="entry name" value="BphY/WalK/GraS-like"/>
</dbReference>
<keyword evidence="8" id="KW-0902">Two-component regulatory system</keyword>
<protein>
    <recommendedName>
        <fullName evidence="2">histidine kinase</fullName>
        <ecNumber evidence="2">2.7.13.3</ecNumber>
    </recommendedName>
</protein>
<keyword evidence="5" id="KW-0547">Nucleotide-binding</keyword>
<reference evidence="14" key="1">
    <citation type="journal article" date="2019" name="Int. J. Syst. Evol. Microbiol.">
        <title>The Global Catalogue of Microorganisms (GCM) 10K type strain sequencing project: providing services to taxonomists for standard genome sequencing and annotation.</title>
        <authorList>
            <consortium name="The Broad Institute Genomics Platform"/>
            <consortium name="The Broad Institute Genome Sequencing Center for Infectious Disease"/>
            <person name="Wu L."/>
            <person name="Ma J."/>
        </authorList>
    </citation>
    <scope>NUCLEOTIDE SEQUENCE [LARGE SCALE GENOMIC DNA]</scope>
    <source>
        <strain evidence="14">CGMCC 1.15180</strain>
    </source>
</reference>
<accession>A0ABW4VQ03</accession>
<evidence type="ECO:0000256" key="2">
    <source>
        <dbReference type="ARBA" id="ARBA00012438"/>
    </source>
</evidence>
<dbReference type="InterPro" id="IPR036890">
    <property type="entry name" value="HATPase_C_sf"/>
</dbReference>
<keyword evidence="11" id="KW-1133">Transmembrane helix</keyword>
<evidence type="ECO:0000313" key="13">
    <source>
        <dbReference type="EMBL" id="MFD2036173.1"/>
    </source>
</evidence>
<dbReference type="SUPFAM" id="SSF48452">
    <property type="entry name" value="TPR-like"/>
    <property type="match status" value="2"/>
</dbReference>
<keyword evidence="14" id="KW-1185">Reference proteome</keyword>
<evidence type="ECO:0000256" key="5">
    <source>
        <dbReference type="ARBA" id="ARBA00022741"/>
    </source>
</evidence>
<evidence type="ECO:0000256" key="11">
    <source>
        <dbReference type="SAM" id="Phobius"/>
    </source>
</evidence>
<comment type="catalytic activity">
    <reaction evidence="1">
        <text>ATP + protein L-histidine = ADP + protein N-phospho-L-histidine.</text>
        <dbReference type="EC" id="2.7.13.3"/>
    </reaction>
</comment>
<dbReference type="Gene3D" id="1.25.40.10">
    <property type="entry name" value="Tetratricopeptide repeat domain"/>
    <property type="match status" value="2"/>
</dbReference>
<dbReference type="Gene3D" id="1.10.287.130">
    <property type="match status" value="1"/>
</dbReference>
<feature type="transmembrane region" description="Helical" evidence="11">
    <location>
        <begin position="365"/>
        <end position="388"/>
    </location>
</feature>
<evidence type="ECO:0000256" key="9">
    <source>
        <dbReference type="PROSITE-ProRule" id="PRU00339"/>
    </source>
</evidence>
<dbReference type="Proteomes" id="UP001597361">
    <property type="component" value="Unassembled WGS sequence"/>
</dbReference>
<dbReference type="InterPro" id="IPR036097">
    <property type="entry name" value="HisK_dim/P_sf"/>
</dbReference>
<dbReference type="PROSITE" id="PS50005">
    <property type="entry name" value="TPR"/>
    <property type="match status" value="2"/>
</dbReference>
<evidence type="ECO:0000256" key="1">
    <source>
        <dbReference type="ARBA" id="ARBA00000085"/>
    </source>
</evidence>
<dbReference type="SMART" id="SM00028">
    <property type="entry name" value="TPR"/>
    <property type="match status" value="5"/>
</dbReference>
<keyword evidence="11" id="KW-0472">Membrane</keyword>
<dbReference type="EC" id="2.7.13.3" evidence="2"/>
<feature type="coiled-coil region" evidence="10">
    <location>
        <begin position="388"/>
        <end position="418"/>
    </location>
</feature>
<name>A0ABW4VQ03_9BACT</name>
<keyword evidence="7" id="KW-0067">ATP-binding</keyword>
<feature type="repeat" description="TPR" evidence="9">
    <location>
        <begin position="133"/>
        <end position="166"/>
    </location>
</feature>
<dbReference type="PRINTS" id="PR00344">
    <property type="entry name" value="BCTRLSENSOR"/>
</dbReference>
<evidence type="ECO:0000256" key="8">
    <source>
        <dbReference type="ARBA" id="ARBA00023012"/>
    </source>
</evidence>
<feature type="repeat" description="TPR" evidence="9">
    <location>
        <begin position="93"/>
        <end position="126"/>
    </location>
</feature>
<dbReference type="CDD" id="cd00082">
    <property type="entry name" value="HisKA"/>
    <property type="match status" value="1"/>
</dbReference>
<organism evidence="13 14">
    <name type="scientific">Belliella marina</name>
    <dbReference type="NCBI Taxonomy" id="1644146"/>
    <lineage>
        <taxon>Bacteria</taxon>
        <taxon>Pseudomonadati</taxon>
        <taxon>Bacteroidota</taxon>
        <taxon>Cytophagia</taxon>
        <taxon>Cytophagales</taxon>
        <taxon>Cyclobacteriaceae</taxon>
        <taxon>Belliella</taxon>
    </lineage>
</organism>
<dbReference type="InterPro" id="IPR003661">
    <property type="entry name" value="HisK_dim/P_dom"/>
</dbReference>
<dbReference type="SMART" id="SM00387">
    <property type="entry name" value="HATPase_c"/>
    <property type="match status" value="1"/>
</dbReference>
<keyword evidence="3" id="KW-0597">Phosphoprotein</keyword>
<dbReference type="PROSITE" id="PS50109">
    <property type="entry name" value="HIS_KIN"/>
    <property type="match status" value="1"/>
</dbReference>
<keyword evidence="9" id="KW-0802">TPR repeat</keyword>
<keyword evidence="4" id="KW-0808">Transferase</keyword>
<dbReference type="SUPFAM" id="SSF47384">
    <property type="entry name" value="Homodimeric domain of signal transducing histidine kinase"/>
    <property type="match status" value="1"/>
</dbReference>
<dbReference type="Gene3D" id="3.30.565.10">
    <property type="entry name" value="Histidine kinase-like ATPase, C-terminal domain"/>
    <property type="match status" value="1"/>
</dbReference>
<dbReference type="Pfam" id="PF02518">
    <property type="entry name" value="HATPase_c"/>
    <property type="match status" value="1"/>
</dbReference>
<dbReference type="InterPro" id="IPR011990">
    <property type="entry name" value="TPR-like_helical_dom_sf"/>
</dbReference>
<dbReference type="Pfam" id="PF13424">
    <property type="entry name" value="TPR_12"/>
    <property type="match status" value="2"/>
</dbReference>
<sequence>MSKFDLSYIYLICCSVIFFGMLQVTPALSFQQELHRIKADSLFKIYQTTFEDEDRLLILSELVQEIHYSDSAVKYYNEAIELAKLVKNKELEAQNINRLGVYYRNMNLQEEALSMYEQALEISLKSGEKVQIGHSYNNIGQMYYYKDYFDEALDYYEQAEKIFLEINDENGLGYNYTGMSLVLGSLGRYREALEKINKAIALRESMGQIRQVMVSKFNKADLLLDLGNFEEAENDIIKLYEYGINNDKTRAINALEKLVELKVKTGDHKAAIQYAEIAQQIHEEKPLSESMIEIYQMMNQIYFNLGDLEKSQEYQTLLQAERNIIKSEKTKVHLAGITIKKQKDEIEFLNRQKELIEQNEQFKLFITYGLVLLLMVISVAYFTVYRALQREKINLAKLSEQNKKIETQSADLEKLNRMKDKIFSILAHDLKGPLNSLSGLVKLIQEDNLTKDEFISYIPILAENLGNNNILLENLLVWSRSQMNGLEVHNSKLDIQNLVQKSIEFLFHSGYYKGQVMVNDVDKNTYALADKNMIDIVLRNLLSNSLKFTRQNEHITISSYEQNGHIVMKVSDQGVGIKQKNINRLFSTEFFSTPGTHQEKGTGIGLILTKELIEINQGEIWVESEYGSGSDFYFTIRKA</sequence>
<keyword evidence="6" id="KW-0418">Kinase</keyword>
<proteinExistence type="predicted"/>
<keyword evidence="11" id="KW-0812">Transmembrane</keyword>
<dbReference type="SMART" id="SM00388">
    <property type="entry name" value="HisKA"/>
    <property type="match status" value="1"/>
</dbReference>
<dbReference type="SUPFAM" id="SSF55874">
    <property type="entry name" value="ATPase domain of HSP90 chaperone/DNA topoisomerase II/histidine kinase"/>
    <property type="match status" value="1"/>
</dbReference>
<feature type="domain" description="Histidine kinase" evidence="12">
    <location>
        <begin position="425"/>
        <end position="639"/>
    </location>
</feature>
<evidence type="ECO:0000256" key="3">
    <source>
        <dbReference type="ARBA" id="ARBA00022553"/>
    </source>
</evidence>
<gene>
    <name evidence="13" type="ORF">ACFSKL_15325</name>
</gene>
<evidence type="ECO:0000256" key="10">
    <source>
        <dbReference type="SAM" id="Coils"/>
    </source>
</evidence>
<evidence type="ECO:0000256" key="4">
    <source>
        <dbReference type="ARBA" id="ARBA00022679"/>
    </source>
</evidence>
<dbReference type="InterPro" id="IPR004358">
    <property type="entry name" value="Sig_transdc_His_kin-like_C"/>
</dbReference>
<evidence type="ECO:0000256" key="6">
    <source>
        <dbReference type="ARBA" id="ARBA00022777"/>
    </source>
</evidence>
<dbReference type="InterPro" id="IPR003594">
    <property type="entry name" value="HATPase_dom"/>
</dbReference>
<evidence type="ECO:0000259" key="12">
    <source>
        <dbReference type="PROSITE" id="PS50109"/>
    </source>
</evidence>
<comment type="caution">
    <text evidence="13">The sequence shown here is derived from an EMBL/GenBank/DDBJ whole genome shotgun (WGS) entry which is preliminary data.</text>
</comment>
<dbReference type="EMBL" id="JBHUHR010000039">
    <property type="protein sequence ID" value="MFD2036173.1"/>
    <property type="molecule type" value="Genomic_DNA"/>
</dbReference>
<dbReference type="InterPro" id="IPR019734">
    <property type="entry name" value="TPR_rpt"/>
</dbReference>
<evidence type="ECO:0000256" key="7">
    <source>
        <dbReference type="ARBA" id="ARBA00022840"/>
    </source>
</evidence>
<dbReference type="PANTHER" id="PTHR42878:SF7">
    <property type="entry name" value="SENSOR HISTIDINE KINASE GLRK"/>
    <property type="match status" value="1"/>
</dbReference>